<evidence type="ECO:0008006" key="4">
    <source>
        <dbReference type="Google" id="ProtNLM"/>
    </source>
</evidence>
<feature type="transmembrane region" description="Helical" evidence="1">
    <location>
        <begin position="27"/>
        <end position="46"/>
    </location>
</feature>
<evidence type="ECO:0000256" key="1">
    <source>
        <dbReference type="SAM" id="Phobius"/>
    </source>
</evidence>
<dbReference type="PANTHER" id="PTHR45830">
    <property type="entry name" value="SERPENTINE RECEPTOR, CLASS I"/>
    <property type="match status" value="1"/>
</dbReference>
<organism evidence="2 3">
    <name type="scientific">Pristionchus entomophagus</name>
    <dbReference type="NCBI Taxonomy" id="358040"/>
    <lineage>
        <taxon>Eukaryota</taxon>
        <taxon>Metazoa</taxon>
        <taxon>Ecdysozoa</taxon>
        <taxon>Nematoda</taxon>
        <taxon>Chromadorea</taxon>
        <taxon>Rhabditida</taxon>
        <taxon>Rhabditina</taxon>
        <taxon>Diplogasteromorpha</taxon>
        <taxon>Diplogasteroidea</taxon>
        <taxon>Neodiplogasteridae</taxon>
        <taxon>Pristionchus</taxon>
    </lineage>
</organism>
<feature type="transmembrane region" description="Helical" evidence="1">
    <location>
        <begin position="66"/>
        <end position="88"/>
    </location>
</feature>
<proteinExistence type="predicted"/>
<accession>A0AAV5TDT7</accession>
<reference evidence="2" key="1">
    <citation type="submission" date="2023-10" db="EMBL/GenBank/DDBJ databases">
        <title>Genome assembly of Pristionchus species.</title>
        <authorList>
            <person name="Yoshida K."/>
            <person name="Sommer R.J."/>
        </authorList>
    </citation>
    <scope>NUCLEOTIDE SEQUENCE</scope>
    <source>
        <strain evidence="2">RS0144</strain>
    </source>
</reference>
<dbReference type="InterPro" id="IPR019429">
    <property type="entry name" value="7TM_GPCR_serpentine_rcpt_Sri"/>
</dbReference>
<feature type="non-terminal residue" evidence="2">
    <location>
        <position position="1"/>
    </location>
</feature>
<keyword evidence="3" id="KW-1185">Reference proteome</keyword>
<dbReference type="Pfam" id="PF10327">
    <property type="entry name" value="7TM_GPCR_Sri"/>
    <property type="match status" value="1"/>
</dbReference>
<gene>
    <name evidence="2" type="ORF">PENTCL1PPCAC_15272</name>
</gene>
<feature type="transmembrane region" description="Helical" evidence="1">
    <location>
        <begin position="109"/>
        <end position="127"/>
    </location>
</feature>
<dbReference type="PANTHER" id="PTHR45830:SF15">
    <property type="entry name" value="SERPENTINE RECEPTOR, CLASS I"/>
    <property type="match status" value="1"/>
</dbReference>
<keyword evidence="1" id="KW-0472">Membrane</keyword>
<keyword evidence="1" id="KW-0812">Transmembrane</keyword>
<feature type="transmembrane region" description="Helical" evidence="1">
    <location>
        <begin position="168"/>
        <end position="187"/>
    </location>
</feature>
<dbReference type="AlphaFoldDB" id="A0AAV5TDT7"/>
<name>A0AAV5TDT7_9BILA</name>
<evidence type="ECO:0000313" key="2">
    <source>
        <dbReference type="EMBL" id="GMS93097.1"/>
    </source>
</evidence>
<feature type="transmembrane region" description="Helical" evidence="1">
    <location>
        <begin position="199"/>
        <end position="220"/>
    </location>
</feature>
<dbReference type="EMBL" id="BTSX01000004">
    <property type="protein sequence ID" value="GMS93097.1"/>
    <property type="molecule type" value="Genomic_DNA"/>
</dbReference>
<dbReference type="Proteomes" id="UP001432027">
    <property type="component" value="Unassembled WGS sequence"/>
</dbReference>
<evidence type="ECO:0000313" key="3">
    <source>
        <dbReference type="Proteomes" id="UP001432027"/>
    </source>
</evidence>
<keyword evidence="1" id="KW-1133">Transmembrane helix</keyword>
<comment type="caution">
    <text evidence="2">The sequence shown here is derived from an EMBL/GenBank/DDBJ whole genome shotgun (WGS) entry which is preliminary data.</text>
</comment>
<sequence length="377" mass="42192">SGVLAVSANALCTFFTVRQRSILSSQYVKALLIMRSCLFFMVSPLFPCKGIFMKGVGANLGMNAHMSLVVNLTLLSLIAAWFNCCLFYRHQVILPVSHPLKLQPRGINSVYLVMNTVMIINPISFIFTTKDDEKEQRPATAESPMAWLLDVPSYKIYTHENTPLLMTFHFPLTMVTLALCTLTTTVLTSHAAEFMNSRFLSALNFLRLCILKIISSILYLSSRDFILDVLRIRKRQTMVVPQASMNAFTVTPRLDDSLLAVSANLLFTFFTFRQRSALSSEYIKVLLFLKVSGACDRFNSTSPDSSLRLRHSLLPLFHGIPSFPVQGNLHEGSGSETRNDCTHIISYQPHSSLHDRCVVQLLPVPPASSNYAVQPSN</sequence>
<protein>
    <recommendedName>
        <fullName evidence="4">G protein-coupled receptor</fullName>
    </recommendedName>
</protein>